<dbReference type="CDD" id="cd03112">
    <property type="entry name" value="CobW-like"/>
    <property type="match status" value="1"/>
</dbReference>
<dbReference type="InterPro" id="IPR051927">
    <property type="entry name" value="Zn_Chap_cDPG_Synth"/>
</dbReference>
<dbReference type="Gene3D" id="3.40.50.300">
    <property type="entry name" value="P-loop containing nucleotide triphosphate hydrolases"/>
    <property type="match status" value="1"/>
</dbReference>
<evidence type="ECO:0000256" key="3">
    <source>
        <dbReference type="ARBA" id="ARBA00023186"/>
    </source>
</evidence>
<evidence type="ECO:0000256" key="5">
    <source>
        <dbReference type="ARBA" id="ARBA00049117"/>
    </source>
</evidence>
<keyword evidence="3" id="KW-0143">Chaperone</keyword>
<dbReference type="Gene3D" id="3.30.1220.10">
    <property type="entry name" value="CobW-like, C-terminal domain"/>
    <property type="match status" value="1"/>
</dbReference>
<gene>
    <name evidence="8" type="ORF">ACFO0N_09135</name>
</gene>
<comment type="caution">
    <text evidence="8">The sequence shown here is derived from an EMBL/GenBank/DDBJ whole genome shotgun (WGS) entry which is preliminary data.</text>
</comment>
<keyword evidence="2" id="KW-0378">Hydrolase</keyword>
<dbReference type="AlphaFoldDB" id="A0ABD5PB13"/>
<evidence type="ECO:0000256" key="6">
    <source>
        <dbReference type="SAM" id="MobiDB-lite"/>
    </source>
</evidence>
<dbReference type="InterPro" id="IPR003495">
    <property type="entry name" value="CobW/HypB/UreG_nucleotide-bd"/>
</dbReference>
<feature type="domain" description="CobW C-terminal" evidence="7">
    <location>
        <begin position="289"/>
        <end position="379"/>
    </location>
</feature>
<organism evidence="8 9">
    <name type="scientific">Halobium salinum</name>
    <dbReference type="NCBI Taxonomy" id="1364940"/>
    <lineage>
        <taxon>Archaea</taxon>
        <taxon>Methanobacteriati</taxon>
        <taxon>Methanobacteriota</taxon>
        <taxon>Stenosarchaea group</taxon>
        <taxon>Halobacteria</taxon>
        <taxon>Halobacteriales</taxon>
        <taxon>Haloferacaceae</taxon>
        <taxon>Halobium</taxon>
    </lineage>
</organism>
<keyword evidence="1" id="KW-0547">Nucleotide-binding</keyword>
<dbReference type="GO" id="GO:0016787">
    <property type="term" value="F:hydrolase activity"/>
    <property type="evidence" value="ECO:0007669"/>
    <property type="project" value="UniProtKB-KW"/>
</dbReference>
<dbReference type="InterPro" id="IPR011629">
    <property type="entry name" value="CobW-like_C"/>
</dbReference>
<dbReference type="EMBL" id="JBHSDS010000006">
    <property type="protein sequence ID" value="MFC4358110.1"/>
    <property type="molecule type" value="Genomic_DNA"/>
</dbReference>
<dbReference type="SMART" id="SM00833">
    <property type="entry name" value="CobW_C"/>
    <property type="match status" value="1"/>
</dbReference>
<dbReference type="InterPro" id="IPR027417">
    <property type="entry name" value="P-loop_NTPase"/>
</dbReference>
<comment type="catalytic activity">
    <reaction evidence="5">
        <text>GTP + H2O = GDP + phosphate + H(+)</text>
        <dbReference type="Rhea" id="RHEA:19669"/>
        <dbReference type="ChEBI" id="CHEBI:15377"/>
        <dbReference type="ChEBI" id="CHEBI:15378"/>
        <dbReference type="ChEBI" id="CHEBI:37565"/>
        <dbReference type="ChEBI" id="CHEBI:43474"/>
        <dbReference type="ChEBI" id="CHEBI:58189"/>
    </reaction>
    <physiologicalReaction direction="left-to-right" evidence="5">
        <dbReference type="Rhea" id="RHEA:19670"/>
    </physiologicalReaction>
</comment>
<dbReference type="SUPFAM" id="SSF90002">
    <property type="entry name" value="Hypothetical protein YjiA, C-terminal domain"/>
    <property type="match status" value="1"/>
</dbReference>
<evidence type="ECO:0000259" key="7">
    <source>
        <dbReference type="SMART" id="SM00833"/>
    </source>
</evidence>
<accession>A0ABD5PB13</accession>
<dbReference type="PANTHER" id="PTHR43603:SF1">
    <property type="entry name" value="ZINC-REGULATED GTPASE METALLOPROTEIN ACTIVATOR 1"/>
    <property type="match status" value="1"/>
</dbReference>
<evidence type="ECO:0000313" key="8">
    <source>
        <dbReference type="EMBL" id="MFC4358110.1"/>
    </source>
</evidence>
<dbReference type="SUPFAM" id="SSF52540">
    <property type="entry name" value="P-loop containing nucleoside triphosphate hydrolases"/>
    <property type="match status" value="1"/>
</dbReference>
<proteinExistence type="inferred from homology"/>
<feature type="region of interest" description="Disordered" evidence="6">
    <location>
        <begin position="250"/>
        <end position="286"/>
    </location>
</feature>
<sequence length="399" mass="43695">MVPDPTDDDADRTTPTDDRIPVTVVSGYLGAGKTTLVNHLLRNPGDRRVAVVVNDMGEVNIDAELIASEAGEDGVVDLSNGCICCRLQGDLVESVERLAEERSFDYLLVEASGISEPVPIARAFVEGTAESDVDPTERFRLDTMVSVVDAYGFWKEFDAGASLPADHDPERSLADVIVEGIEFCDVLLLNKCDLVPEEALDEIEGFVRELGPRAELHRTTHSEVDPGDVLDTGRFDFERAMRDVGWKRHLRGEAEEARETAGEHDDGDQAHDHDHTHGHDHSAAERHGVSSVVYERAEPFHPERFADWLDDWSGDIIRAKGFFAVLGREDEVMGLSQAGPSVQAGPIGEWSEDEPETRLVFIGRGLDEETLSAALDDCLATDDERRAGAEAVADPFPIG</sequence>
<evidence type="ECO:0000313" key="9">
    <source>
        <dbReference type="Proteomes" id="UP001595921"/>
    </source>
</evidence>
<dbReference type="GO" id="GO:0000166">
    <property type="term" value="F:nucleotide binding"/>
    <property type="evidence" value="ECO:0007669"/>
    <property type="project" value="UniProtKB-KW"/>
</dbReference>
<dbReference type="InterPro" id="IPR036627">
    <property type="entry name" value="CobW-likC_sf"/>
</dbReference>
<dbReference type="Proteomes" id="UP001595921">
    <property type="component" value="Unassembled WGS sequence"/>
</dbReference>
<reference evidence="8 9" key="1">
    <citation type="journal article" date="2019" name="Int. J. Syst. Evol. Microbiol.">
        <title>The Global Catalogue of Microorganisms (GCM) 10K type strain sequencing project: providing services to taxonomists for standard genome sequencing and annotation.</title>
        <authorList>
            <consortium name="The Broad Institute Genomics Platform"/>
            <consortium name="The Broad Institute Genome Sequencing Center for Infectious Disease"/>
            <person name="Wu L."/>
            <person name="Ma J."/>
        </authorList>
    </citation>
    <scope>NUCLEOTIDE SEQUENCE [LARGE SCALE GENOMIC DNA]</scope>
    <source>
        <strain evidence="8 9">CGMCC 1.12553</strain>
    </source>
</reference>
<evidence type="ECO:0000256" key="1">
    <source>
        <dbReference type="ARBA" id="ARBA00022741"/>
    </source>
</evidence>
<dbReference type="PANTHER" id="PTHR43603">
    <property type="entry name" value="COBW DOMAIN-CONTAINING PROTEIN DDB_G0274527"/>
    <property type="match status" value="1"/>
</dbReference>
<evidence type="ECO:0000256" key="2">
    <source>
        <dbReference type="ARBA" id="ARBA00022801"/>
    </source>
</evidence>
<evidence type="ECO:0000256" key="4">
    <source>
        <dbReference type="ARBA" id="ARBA00034320"/>
    </source>
</evidence>
<keyword evidence="9" id="KW-1185">Reference proteome</keyword>
<dbReference type="Pfam" id="PF07683">
    <property type="entry name" value="CobW_C"/>
    <property type="match status" value="1"/>
</dbReference>
<dbReference type="RefSeq" id="WP_267624312.1">
    <property type="nucleotide sequence ID" value="NZ_JAODIW010000008.1"/>
</dbReference>
<name>A0ABD5PB13_9EURY</name>
<dbReference type="Pfam" id="PF02492">
    <property type="entry name" value="cobW"/>
    <property type="match status" value="1"/>
</dbReference>
<protein>
    <submittedName>
        <fullName evidence="8">CobW family GTP-binding protein</fullName>
    </submittedName>
</protein>
<comment type="similarity">
    <text evidence="4">Belongs to the SIMIBI class G3E GTPase family. ZNG1 subfamily.</text>
</comment>